<dbReference type="InterPro" id="IPR058626">
    <property type="entry name" value="MdtA-like_b-barrel"/>
</dbReference>
<feature type="chain" id="PRO_5012964235" evidence="4">
    <location>
        <begin position="30"/>
        <end position="398"/>
    </location>
</feature>
<dbReference type="GO" id="GO:0046677">
    <property type="term" value="P:response to antibiotic"/>
    <property type="evidence" value="ECO:0007669"/>
    <property type="project" value="TreeGrafter"/>
</dbReference>
<dbReference type="Pfam" id="PF25944">
    <property type="entry name" value="Beta-barrel_RND"/>
    <property type="match status" value="1"/>
</dbReference>
<accession>A0A242M3P0</accession>
<comment type="caution">
    <text evidence="9">The sequence shown here is derived from an EMBL/GenBank/DDBJ whole genome shotgun (WGS) entry which is preliminary data.</text>
</comment>
<dbReference type="Proteomes" id="UP000195221">
    <property type="component" value="Unassembled WGS sequence"/>
</dbReference>
<dbReference type="Gene3D" id="2.40.420.20">
    <property type="match status" value="1"/>
</dbReference>
<dbReference type="FunFam" id="2.40.420.20:FF:000001">
    <property type="entry name" value="Efflux RND transporter periplasmic adaptor subunit"/>
    <property type="match status" value="1"/>
</dbReference>
<protein>
    <submittedName>
        <fullName evidence="9">RND efflux system, membrane fusion protein CmeA</fullName>
    </submittedName>
</protein>
<evidence type="ECO:0000313" key="9">
    <source>
        <dbReference type="EMBL" id="OTP65367.1"/>
    </source>
</evidence>
<evidence type="ECO:0000256" key="4">
    <source>
        <dbReference type="SAM" id="SignalP"/>
    </source>
</evidence>
<dbReference type="Pfam" id="PF25876">
    <property type="entry name" value="HH_MFP_RND"/>
    <property type="match status" value="1"/>
</dbReference>
<feature type="domain" description="Multidrug resistance protein MdtA-like beta-barrel" evidence="7">
    <location>
        <begin position="226"/>
        <end position="305"/>
    </location>
</feature>
<feature type="domain" description="Multidrug resistance protein MdtA-like alpha-helical hairpin" evidence="5">
    <location>
        <begin position="120"/>
        <end position="188"/>
    </location>
</feature>
<dbReference type="PANTHER" id="PTHR30158:SF10">
    <property type="entry name" value="CATION EFFLUX PUMP"/>
    <property type="match status" value="1"/>
</dbReference>
<sequence length="398" mass="41926">MFTQMSQPRKRKYAVLGATVVLVGAGALAAFHGHGDSPVNAAVAAASAAPPTEVDVAAVVAKSITDYQSYSGRLEAIDKVEIRPLVPGTIVAVHFKDGALVRKGDPLFTIDPRPYVAEVDRASAQLAAAQARNGYTSTDAARADRLLADNAIAKRDYDQAQNAAREAQANLKGAQAALETARINLGYTNIVAPVSGRVSRAEMTVGNIVSTGSSAPLLTTLVSVSPIYASFDVDEQTYLRYLSHDSRASVPVSLGLANEDGYSRDGKVDSVDNRLDTGSGTIRVRARFDNADGALLPGLYARVKVGGGAPHAAVLVDDAAIGTDQDKKFVMIVDHDNRAQYREVTLGTQSEGLRVIVKGLQPGDRIVVNGLQRVRPNDVIKPNAVAMSSASPTPRNAS</sequence>
<dbReference type="InterPro" id="IPR058624">
    <property type="entry name" value="MdtA-like_HH"/>
</dbReference>
<reference evidence="9 10" key="1">
    <citation type="submission" date="2017-03" db="EMBL/GenBank/DDBJ databases">
        <title>Genome analysis of strain PAMC 26577.</title>
        <authorList>
            <person name="Oh H.-M."/>
            <person name="Yang J.-A."/>
        </authorList>
    </citation>
    <scope>NUCLEOTIDE SEQUENCE [LARGE SCALE GENOMIC DNA]</scope>
    <source>
        <strain evidence="9 10">PAMC 26577</strain>
    </source>
</reference>
<dbReference type="Pfam" id="PF25917">
    <property type="entry name" value="BSH_RND"/>
    <property type="match status" value="1"/>
</dbReference>
<evidence type="ECO:0000259" key="7">
    <source>
        <dbReference type="Pfam" id="PF25944"/>
    </source>
</evidence>
<feature type="domain" description="Multidrug resistance protein MdtA-like C-terminal permuted SH3" evidence="8">
    <location>
        <begin position="313"/>
        <end position="373"/>
    </location>
</feature>
<dbReference type="Gene3D" id="2.40.50.100">
    <property type="match status" value="1"/>
</dbReference>
<feature type="signal peptide" evidence="4">
    <location>
        <begin position="1"/>
        <end position="29"/>
    </location>
</feature>
<dbReference type="PANTHER" id="PTHR30158">
    <property type="entry name" value="ACRA/E-RELATED COMPONENT OF DRUG EFFLUX TRANSPORTER"/>
    <property type="match status" value="1"/>
</dbReference>
<dbReference type="GO" id="GO:0022857">
    <property type="term" value="F:transmembrane transporter activity"/>
    <property type="evidence" value="ECO:0007669"/>
    <property type="project" value="InterPro"/>
</dbReference>
<evidence type="ECO:0000259" key="5">
    <source>
        <dbReference type="Pfam" id="PF25876"/>
    </source>
</evidence>
<evidence type="ECO:0000256" key="1">
    <source>
        <dbReference type="ARBA" id="ARBA00004196"/>
    </source>
</evidence>
<keyword evidence="3" id="KW-0175">Coiled coil</keyword>
<proteinExistence type="inferred from homology"/>
<dbReference type="GO" id="GO:0030313">
    <property type="term" value="C:cell envelope"/>
    <property type="evidence" value="ECO:0007669"/>
    <property type="project" value="UniProtKB-SubCell"/>
</dbReference>
<gene>
    <name evidence="9" type="ORF">PAMC26577_39720</name>
</gene>
<dbReference type="Pfam" id="PF25967">
    <property type="entry name" value="RND-MFP_C"/>
    <property type="match status" value="1"/>
</dbReference>
<feature type="domain" description="Multidrug resistance protein MdtA-like barrel-sandwich hybrid" evidence="6">
    <location>
        <begin position="79"/>
        <end position="220"/>
    </location>
</feature>
<dbReference type="SUPFAM" id="SSF111369">
    <property type="entry name" value="HlyD-like secretion proteins"/>
    <property type="match status" value="1"/>
</dbReference>
<evidence type="ECO:0000259" key="6">
    <source>
        <dbReference type="Pfam" id="PF25917"/>
    </source>
</evidence>
<dbReference type="Gene3D" id="1.10.287.470">
    <property type="entry name" value="Helix hairpin bin"/>
    <property type="match status" value="1"/>
</dbReference>
<dbReference type="InterPro" id="IPR058627">
    <property type="entry name" value="MdtA-like_C"/>
</dbReference>
<dbReference type="AlphaFoldDB" id="A0A242M3P0"/>
<evidence type="ECO:0000256" key="3">
    <source>
        <dbReference type="SAM" id="Coils"/>
    </source>
</evidence>
<dbReference type="GO" id="GO:0005886">
    <property type="term" value="C:plasma membrane"/>
    <property type="evidence" value="ECO:0007669"/>
    <property type="project" value="TreeGrafter"/>
</dbReference>
<dbReference type="InterPro" id="IPR006143">
    <property type="entry name" value="RND_pump_MFP"/>
</dbReference>
<feature type="coiled-coil region" evidence="3">
    <location>
        <begin position="143"/>
        <end position="184"/>
    </location>
</feature>
<dbReference type="InterPro" id="IPR058625">
    <property type="entry name" value="MdtA-like_BSH"/>
</dbReference>
<name>A0A242M3P0_CABSO</name>
<dbReference type="EMBL" id="NBTZ01000181">
    <property type="protein sequence ID" value="OTP65367.1"/>
    <property type="molecule type" value="Genomic_DNA"/>
</dbReference>
<dbReference type="Gene3D" id="2.40.30.170">
    <property type="match status" value="1"/>
</dbReference>
<evidence type="ECO:0000313" key="10">
    <source>
        <dbReference type="Proteomes" id="UP000195221"/>
    </source>
</evidence>
<evidence type="ECO:0000259" key="8">
    <source>
        <dbReference type="Pfam" id="PF25967"/>
    </source>
</evidence>
<comment type="similarity">
    <text evidence="2">Belongs to the membrane fusion protein (MFP) (TC 8.A.1) family.</text>
</comment>
<comment type="subcellular location">
    <subcellularLocation>
        <location evidence="1">Cell envelope</location>
    </subcellularLocation>
</comment>
<organism evidence="9 10">
    <name type="scientific">Caballeronia sordidicola</name>
    <name type="common">Burkholderia sordidicola</name>
    <dbReference type="NCBI Taxonomy" id="196367"/>
    <lineage>
        <taxon>Bacteria</taxon>
        <taxon>Pseudomonadati</taxon>
        <taxon>Pseudomonadota</taxon>
        <taxon>Betaproteobacteria</taxon>
        <taxon>Burkholderiales</taxon>
        <taxon>Burkholderiaceae</taxon>
        <taxon>Caballeronia</taxon>
    </lineage>
</organism>
<evidence type="ECO:0000256" key="2">
    <source>
        <dbReference type="ARBA" id="ARBA00009477"/>
    </source>
</evidence>
<keyword evidence="4" id="KW-0732">Signal</keyword>
<dbReference type="NCBIfam" id="TIGR01730">
    <property type="entry name" value="RND_mfp"/>
    <property type="match status" value="1"/>
</dbReference>